<dbReference type="Pfam" id="PF00955">
    <property type="entry name" value="HCO3_cotransp"/>
    <property type="match status" value="1"/>
</dbReference>
<feature type="transmembrane region" description="Helical" evidence="9">
    <location>
        <begin position="1144"/>
        <end position="1163"/>
    </location>
</feature>
<dbReference type="GO" id="GO:0050801">
    <property type="term" value="P:monoatomic ion homeostasis"/>
    <property type="evidence" value="ECO:0007669"/>
    <property type="project" value="TreeGrafter"/>
</dbReference>
<dbReference type="InterPro" id="IPR013769">
    <property type="entry name" value="Band3_cytoplasmic_dom"/>
</dbReference>
<evidence type="ECO:0000256" key="4">
    <source>
        <dbReference type="ARBA" id="ARBA00022475"/>
    </source>
</evidence>
<evidence type="ECO:0000256" key="3">
    <source>
        <dbReference type="ARBA" id="ARBA00022448"/>
    </source>
</evidence>
<gene>
    <name evidence="13" type="ORF">JBS370_LOCUS7322</name>
</gene>
<dbReference type="GO" id="GO:0008509">
    <property type="term" value="F:monoatomic anion transmembrane transporter activity"/>
    <property type="evidence" value="ECO:0007669"/>
    <property type="project" value="InterPro"/>
</dbReference>
<dbReference type="InterPro" id="IPR016152">
    <property type="entry name" value="PTrfase/Anion_transptr"/>
</dbReference>
<dbReference type="Pfam" id="PF07565">
    <property type="entry name" value="Band_3_cyto"/>
    <property type="match status" value="1"/>
</dbReference>
<dbReference type="GO" id="GO:0005886">
    <property type="term" value="C:plasma membrane"/>
    <property type="evidence" value="ECO:0007669"/>
    <property type="project" value="UniProtKB-SubCell"/>
</dbReference>
<feature type="transmembrane region" description="Helical" evidence="9">
    <location>
        <begin position="756"/>
        <end position="777"/>
    </location>
</feature>
<dbReference type="PRINTS" id="PR01231">
    <property type="entry name" value="HCO3TRNSPORT"/>
</dbReference>
<comment type="subcellular location">
    <subcellularLocation>
        <location evidence="1">Cell membrane</location>
        <topology evidence="1">Multi-pass membrane protein</topology>
    </subcellularLocation>
    <subcellularLocation>
        <location evidence="9">Membrane</location>
        <topology evidence="9">Multi-pass membrane protein</topology>
    </subcellularLocation>
</comment>
<dbReference type="NCBIfam" id="TIGR00834">
    <property type="entry name" value="ae"/>
    <property type="match status" value="1"/>
</dbReference>
<accession>A0A818SHR0</accession>
<evidence type="ECO:0000256" key="8">
    <source>
        <dbReference type="ARBA" id="ARBA00023136"/>
    </source>
</evidence>
<comment type="caution">
    <text evidence="13">The sequence shown here is derived from an EMBL/GenBank/DDBJ whole genome shotgun (WGS) entry which is preliminary data.</text>
</comment>
<sequence>MQSSTTNINRGHIPPKLSVFVFGHNDDDDDPKSVKKFPEYDHEVIENSFSIDSDNDDDDNLILSALSTIEENINETDNNSDVQHQNINNSHCRQTDKQSPRQSINYDDRPYRLQHKPHVKHIDDVSQDIDITSRKTTVTQIYSEDNPYNNHNIGAHKNTTTAPLIVVTNDETDRTSSEHVVHHPSKVNKTKSSYRPITSINMDNISLKHYISSSSCPESPTSSDKNSSTRTNPANLSPPCIPPTSTSISHSSGKRRGINHRASYKRAHKGRLSIDHTPNELFIELQELRLDEENEYYWHECARWIRYEEDFDVEIQRWQAPRIGCLNFHSLLELRRGLQYGIVLLDLEEETLEGIYDGIINDAIAMGQMNKDHKDELLRILTCDHRHPDSRSSFRRRSSIFDFPQTNTRRSSLAFRKSEQINYDGTRRRSLLELKPNGDLNKNLKNLVVKYDNIDESVVSDLCSKQSSSEQNNNISSSKESVNQLRPTFFTQRLSQVQTKKSRDSIPYKSDVMRRIPNDAECAEVLIGSVRHLTRPIMAFVRLSRSQLIDNMSEVPLPVKFIFLFIGPAMEEYFEIGRSLSTLFSTPDFRDIAYRAMDRRDLLGGINDFFSDSIVLPPGDYDKELLLPIIETAKIKKNNANKRSIGSKSKNRLRSNDSQQQQVQSQTTRVLLAQISTLSHDKQDEDPFLRSGSAFGGVYREMHRRYAYFKSDFLDACSLHCFISLIFMFIACLAPALTFGGIIADKTCNRLGVNEMLIAASINGFLFGLVSGQPLLILGPTGPFLVFEEVVYDLCQSLNADFWTVRCCVSLWTTFFIIILVAFEGSFMIRHVTRFTEEIFALIIALVYLYEPFKKLYKIFLSNPVRSNYNYDYPFTCSCNISSILNTTFDLKNMNTSFDDFLFPSTSKYSCYDCMSKQDSFSSSNLLCNNSISTSNDENQLPNKALLSFIILIGTCFISVALKRFRRSIFFGRTTRQTLSDFGMTIALICMVLFDMLVTKSAGGHSLTQKITIPDSIRPSDVERDNIWFISPLRKRLPFWVYFASSFPAILISVVLFFEVELTSIMIQSKLKCVQSTNVIKGTGYHLDIMIAGILISISGLFGLPWICAAPVRSLAHVASLSKYSNTHAPGEKARLIDIKDQRLTNIGVHLFIGCTIFAAPIIRKIPVAALFGIFLYFGIVSIPGTQLFSRIKMTFIPTKYYPNFGYLRRVRQMKRHIFTFIQVISAGLLITIKMTNFAFLFPLILILLVPFRKMCLPFIFTERELTELDGDEEPGSTFDDEIDFYGQVHLPI</sequence>
<feature type="region of interest" description="Disordered" evidence="10">
    <location>
        <begin position="211"/>
        <end position="257"/>
    </location>
</feature>
<organism evidence="13 14">
    <name type="scientific">Rotaria sordida</name>
    <dbReference type="NCBI Taxonomy" id="392033"/>
    <lineage>
        <taxon>Eukaryota</taxon>
        <taxon>Metazoa</taxon>
        <taxon>Spiralia</taxon>
        <taxon>Gnathifera</taxon>
        <taxon>Rotifera</taxon>
        <taxon>Eurotatoria</taxon>
        <taxon>Bdelloidea</taxon>
        <taxon>Philodinida</taxon>
        <taxon>Philodinidae</taxon>
        <taxon>Rotaria</taxon>
    </lineage>
</organism>
<dbReference type="Gene3D" id="3.40.930.10">
    <property type="entry name" value="Mannitol-specific EII, Chain A"/>
    <property type="match status" value="1"/>
</dbReference>
<dbReference type="InterPro" id="IPR011531">
    <property type="entry name" value="HCO3_transpt-like_TM_dom"/>
</dbReference>
<reference evidence="13" key="1">
    <citation type="submission" date="2021-02" db="EMBL/GenBank/DDBJ databases">
        <authorList>
            <person name="Nowell W R."/>
        </authorList>
    </citation>
    <scope>NUCLEOTIDE SEQUENCE</scope>
</reference>
<evidence type="ECO:0000256" key="2">
    <source>
        <dbReference type="ARBA" id="ARBA00010993"/>
    </source>
</evidence>
<feature type="transmembrane region" description="Helical" evidence="9">
    <location>
        <begin position="722"/>
        <end position="744"/>
    </location>
</feature>
<keyword evidence="5 9" id="KW-0812">Transmembrane</keyword>
<dbReference type="SUPFAM" id="SSF55804">
    <property type="entry name" value="Phoshotransferase/anion transport protein"/>
    <property type="match status" value="1"/>
</dbReference>
<dbReference type="PANTHER" id="PTHR11453">
    <property type="entry name" value="ANION EXCHANGE PROTEIN"/>
    <property type="match status" value="1"/>
</dbReference>
<dbReference type="Gene3D" id="1.10.287.570">
    <property type="entry name" value="Helical hairpin bin"/>
    <property type="match status" value="1"/>
</dbReference>
<evidence type="ECO:0000259" key="11">
    <source>
        <dbReference type="Pfam" id="PF00955"/>
    </source>
</evidence>
<dbReference type="EMBL" id="CAJOBD010000432">
    <property type="protein sequence ID" value="CAF3667680.1"/>
    <property type="molecule type" value="Genomic_DNA"/>
</dbReference>
<dbReference type="InterPro" id="IPR003020">
    <property type="entry name" value="HCO3_transpt_euk"/>
</dbReference>
<feature type="transmembrane region" description="Helical" evidence="9">
    <location>
        <begin position="1218"/>
        <end position="1250"/>
    </location>
</feature>
<feature type="transmembrane region" description="Helical" evidence="9">
    <location>
        <begin position="945"/>
        <end position="962"/>
    </location>
</feature>
<evidence type="ECO:0000256" key="10">
    <source>
        <dbReference type="SAM" id="MobiDB-lite"/>
    </source>
</evidence>
<feature type="transmembrane region" description="Helical" evidence="9">
    <location>
        <begin position="1039"/>
        <end position="1060"/>
    </location>
</feature>
<evidence type="ECO:0000313" key="13">
    <source>
        <dbReference type="EMBL" id="CAF3667680.1"/>
    </source>
</evidence>
<feature type="domain" description="Bicarbonate transporter-like transmembrane" evidence="11">
    <location>
        <begin position="694"/>
        <end position="1272"/>
    </location>
</feature>
<proteinExistence type="inferred from homology"/>
<feature type="compositionally biased region" description="Polar residues" evidence="10">
    <location>
        <begin position="224"/>
        <end position="235"/>
    </location>
</feature>
<evidence type="ECO:0000256" key="5">
    <source>
        <dbReference type="ARBA" id="ARBA00022692"/>
    </source>
</evidence>
<keyword evidence="6 9" id="KW-1133">Transmembrane helix</keyword>
<evidence type="ECO:0000256" key="7">
    <source>
        <dbReference type="ARBA" id="ARBA00023065"/>
    </source>
</evidence>
<keyword evidence="3 9" id="KW-0813">Transport</keyword>
<feature type="compositionally biased region" description="Low complexity" evidence="10">
    <location>
        <begin position="212"/>
        <end position="223"/>
    </location>
</feature>
<keyword evidence="7 9" id="KW-0406">Ion transport</keyword>
<keyword evidence="4" id="KW-1003">Cell membrane</keyword>
<dbReference type="GO" id="GO:0005452">
    <property type="term" value="F:solute:inorganic anion antiporter activity"/>
    <property type="evidence" value="ECO:0007669"/>
    <property type="project" value="InterPro"/>
</dbReference>
<evidence type="ECO:0000256" key="1">
    <source>
        <dbReference type="ARBA" id="ARBA00004651"/>
    </source>
</evidence>
<evidence type="ECO:0000256" key="9">
    <source>
        <dbReference type="RuleBase" id="RU362035"/>
    </source>
</evidence>
<feature type="region of interest" description="Disordered" evidence="10">
    <location>
        <begin position="641"/>
        <end position="663"/>
    </location>
</feature>
<feature type="transmembrane region" description="Helical" evidence="9">
    <location>
        <begin position="1169"/>
        <end position="1190"/>
    </location>
</feature>
<feature type="transmembrane region" description="Helical" evidence="9">
    <location>
        <begin position="803"/>
        <end position="823"/>
    </location>
</feature>
<evidence type="ECO:0000259" key="12">
    <source>
        <dbReference type="Pfam" id="PF07565"/>
    </source>
</evidence>
<feature type="domain" description="Band 3 cytoplasmic" evidence="12">
    <location>
        <begin position="280"/>
        <end position="622"/>
    </location>
</feature>
<name>A0A818SHR0_9BILA</name>
<evidence type="ECO:0000313" key="14">
    <source>
        <dbReference type="Proteomes" id="UP000663836"/>
    </source>
</evidence>
<comment type="similarity">
    <text evidence="2 9">Belongs to the anion exchanger (TC 2.A.31) family.</text>
</comment>
<dbReference type="PANTHER" id="PTHR11453:SF47">
    <property type="entry name" value="ANION EXCHANGE PROTEIN"/>
    <property type="match status" value="1"/>
</dbReference>
<evidence type="ECO:0000256" key="6">
    <source>
        <dbReference type="ARBA" id="ARBA00022989"/>
    </source>
</evidence>
<feature type="transmembrane region" description="Helical" evidence="9">
    <location>
        <begin position="835"/>
        <end position="853"/>
    </location>
</feature>
<protein>
    <recommendedName>
        <fullName evidence="9">Anion exchange protein</fullName>
    </recommendedName>
</protein>
<keyword evidence="8 9" id="KW-0472">Membrane</keyword>
<dbReference type="GO" id="GO:0015701">
    <property type="term" value="P:bicarbonate transport"/>
    <property type="evidence" value="ECO:0007669"/>
    <property type="project" value="TreeGrafter"/>
</dbReference>
<feature type="transmembrane region" description="Helical" evidence="9">
    <location>
        <begin position="982"/>
        <end position="999"/>
    </location>
</feature>
<dbReference type="Proteomes" id="UP000663836">
    <property type="component" value="Unassembled WGS sequence"/>
</dbReference>